<gene>
    <name evidence="1" type="ORF">ACFOHV_12070</name>
</gene>
<comment type="caution">
    <text evidence="1">The sequence shown here is derived from an EMBL/GenBank/DDBJ whole genome shotgun (WGS) entry which is preliminary data.</text>
</comment>
<reference evidence="2" key="1">
    <citation type="journal article" date="2019" name="Int. J. Syst. Evol. Microbiol.">
        <title>The Global Catalogue of Microorganisms (GCM) 10K type strain sequencing project: providing services to taxonomists for standard genome sequencing and annotation.</title>
        <authorList>
            <consortium name="The Broad Institute Genomics Platform"/>
            <consortium name="The Broad Institute Genome Sequencing Center for Infectious Disease"/>
            <person name="Wu L."/>
            <person name="Ma J."/>
        </authorList>
    </citation>
    <scope>NUCLEOTIDE SEQUENCE [LARGE SCALE GENOMIC DNA]</scope>
    <source>
        <strain evidence="2">KCTC 52231</strain>
    </source>
</reference>
<protein>
    <submittedName>
        <fullName evidence="1">Uncharacterized protein</fullName>
    </submittedName>
</protein>
<evidence type="ECO:0000313" key="1">
    <source>
        <dbReference type="EMBL" id="MFC3164009.1"/>
    </source>
</evidence>
<organism evidence="1 2">
    <name type="scientific">Ciceribacter thiooxidans</name>
    <dbReference type="NCBI Taxonomy" id="1969821"/>
    <lineage>
        <taxon>Bacteria</taxon>
        <taxon>Pseudomonadati</taxon>
        <taxon>Pseudomonadota</taxon>
        <taxon>Alphaproteobacteria</taxon>
        <taxon>Hyphomicrobiales</taxon>
        <taxon>Rhizobiaceae</taxon>
        <taxon>Ciceribacter</taxon>
    </lineage>
</organism>
<proteinExistence type="predicted"/>
<accession>A0ABV7I033</accession>
<dbReference type="Proteomes" id="UP001595647">
    <property type="component" value="Unassembled WGS sequence"/>
</dbReference>
<sequence>MRNLSGELIFGNFEASEDYFCWFFSPLGCFFLSDSGLWFRPVTDVEFAFAPKTPLVHT</sequence>
<name>A0ABV7I033_9HYPH</name>
<dbReference type="RefSeq" id="WP_182306432.1">
    <property type="nucleotide sequence ID" value="NZ_CP059896.1"/>
</dbReference>
<dbReference type="EMBL" id="JBHRTG010000018">
    <property type="protein sequence ID" value="MFC3164009.1"/>
    <property type="molecule type" value="Genomic_DNA"/>
</dbReference>
<evidence type="ECO:0000313" key="2">
    <source>
        <dbReference type="Proteomes" id="UP001595647"/>
    </source>
</evidence>
<keyword evidence="2" id="KW-1185">Reference proteome</keyword>